<dbReference type="GO" id="GO:0005948">
    <property type="term" value="C:acetolactate synthase complex"/>
    <property type="evidence" value="ECO:0007669"/>
    <property type="project" value="TreeGrafter"/>
</dbReference>
<dbReference type="OrthoDB" id="7534569at2"/>
<dbReference type="InterPro" id="IPR012000">
    <property type="entry name" value="Thiamin_PyroP_enz_cen_dom"/>
</dbReference>
<sequence>MKHVKPTGTFAAEAVLTHMKAAGIDVLFANGGTDFPSIIEAFARQSETGLKMPEPLVIPHEGVAVGMAHGYYLMTGKPAGVIVHVNVGLANSVMGLINARSENVPIMMFSGRTPITEAGRFGSRSSPIHWGQEMFDQAGMVREVVKWDYELRYPEQAGLVIDRAMSIAMSEPRGPVYLSLPREALAEGAEIETGQRSTATPTTYGPADPALVAEAADLLARAKNPLVICQSPELAPDFEPLASFIDRFALPTVEMWATRLALPSDHPMMIGRDSTQVLKEADVVLVINAAVPWISDHTAPAEGAKIIAIGPDPQHGRVPIRSFPIDIALAGGTNKTIEALAAAMAERVPAGETFSERREKWAKVKAAQAEAAAKRAGIGNGSPMTPAYVSRCICDIMDEKTTVVNELGIDPSVMEFKHPKSFFSTPLSGGLGFGMTAALGAQLADRGRQVIATVGDGSYMFANPVACHQTATALKLPLLTIVFNNGIWNAVRRSTLYMYPDGSAATANIMPITALDPAPDYAAVAGAHGAHAERVETGADLPAALERALAATKGGRQAMLEVMVSY</sequence>
<dbReference type="CDD" id="cd02002">
    <property type="entry name" value="TPP_BFDC"/>
    <property type="match status" value="1"/>
</dbReference>
<evidence type="ECO:0000256" key="3">
    <source>
        <dbReference type="RuleBase" id="RU362132"/>
    </source>
</evidence>
<keyword evidence="2 3" id="KW-0786">Thiamine pyrophosphate</keyword>
<dbReference type="GO" id="GO:0000287">
    <property type="term" value="F:magnesium ion binding"/>
    <property type="evidence" value="ECO:0007669"/>
    <property type="project" value="InterPro"/>
</dbReference>
<feature type="domain" description="Thiamine pyrophosphate enzyme N-terminal TPP-binding" evidence="6">
    <location>
        <begin position="12"/>
        <end position="139"/>
    </location>
</feature>
<keyword evidence="8" id="KW-1185">Reference proteome</keyword>
<dbReference type="InterPro" id="IPR011766">
    <property type="entry name" value="TPP_enzyme_TPP-bd"/>
</dbReference>
<evidence type="ECO:0000313" key="8">
    <source>
        <dbReference type="Proteomes" id="UP000192903"/>
    </source>
</evidence>
<dbReference type="Proteomes" id="UP000192903">
    <property type="component" value="Unassembled WGS sequence"/>
</dbReference>
<dbReference type="Gene3D" id="3.40.50.970">
    <property type="match status" value="2"/>
</dbReference>
<dbReference type="PANTHER" id="PTHR18968">
    <property type="entry name" value="THIAMINE PYROPHOSPHATE ENZYMES"/>
    <property type="match status" value="1"/>
</dbReference>
<dbReference type="RefSeq" id="WP_085421091.1">
    <property type="nucleotide sequence ID" value="NZ_FXAF01000003.1"/>
</dbReference>
<reference evidence="8" key="1">
    <citation type="submission" date="2017-04" db="EMBL/GenBank/DDBJ databases">
        <authorList>
            <person name="Varghese N."/>
            <person name="Submissions S."/>
        </authorList>
    </citation>
    <scope>NUCLEOTIDE SEQUENCE [LARGE SCALE GENOMIC DNA]</scope>
    <source>
        <strain evidence="8">B4P</strain>
    </source>
</reference>
<dbReference type="CDD" id="cd07035">
    <property type="entry name" value="TPP_PYR_POX_like"/>
    <property type="match status" value="1"/>
</dbReference>
<name>A0A1X7DQU1_9HYPH</name>
<feature type="domain" description="Thiamine pyrophosphate enzyme central" evidence="4">
    <location>
        <begin position="212"/>
        <end position="340"/>
    </location>
</feature>
<dbReference type="AlphaFoldDB" id="A0A1X7DQU1"/>
<proteinExistence type="inferred from homology"/>
<dbReference type="InterPro" id="IPR029035">
    <property type="entry name" value="DHS-like_NAD/FAD-binding_dom"/>
</dbReference>
<dbReference type="PANTHER" id="PTHR18968:SF13">
    <property type="entry name" value="ACETOLACTATE SYNTHASE CATALYTIC SUBUNIT, MITOCHONDRIAL"/>
    <property type="match status" value="1"/>
</dbReference>
<evidence type="ECO:0000313" key="7">
    <source>
        <dbReference type="EMBL" id="SMF19700.1"/>
    </source>
</evidence>
<dbReference type="InterPro" id="IPR029061">
    <property type="entry name" value="THDP-binding"/>
</dbReference>
<feature type="domain" description="Thiamine pyrophosphate enzyme TPP-binding" evidence="5">
    <location>
        <begin position="414"/>
        <end position="554"/>
    </location>
</feature>
<organism evidence="7 8">
    <name type="scientific">Xaviernesmea oryzae</name>
    <dbReference type="NCBI Taxonomy" id="464029"/>
    <lineage>
        <taxon>Bacteria</taxon>
        <taxon>Pseudomonadati</taxon>
        <taxon>Pseudomonadota</taxon>
        <taxon>Alphaproteobacteria</taxon>
        <taxon>Hyphomicrobiales</taxon>
        <taxon>Rhizobiaceae</taxon>
        <taxon>Rhizobium/Agrobacterium group</taxon>
        <taxon>Xaviernesmea</taxon>
    </lineage>
</organism>
<evidence type="ECO:0000259" key="4">
    <source>
        <dbReference type="Pfam" id="PF00205"/>
    </source>
</evidence>
<dbReference type="InterPro" id="IPR012001">
    <property type="entry name" value="Thiamin_PyroP_enz_TPP-bd_dom"/>
</dbReference>
<dbReference type="GO" id="GO:0009099">
    <property type="term" value="P:L-valine biosynthetic process"/>
    <property type="evidence" value="ECO:0007669"/>
    <property type="project" value="TreeGrafter"/>
</dbReference>
<evidence type="ECO:0000256" key="1">
    <source>
        <dbReference type="ARBA" id="ARBA00007812"/>
    </source>
</evidence>
<dbReference type="Pfam" id="PF00205">
    <property type="entry name" value="TPP_enzyme_M"/>
    <property type="match status" value="1"/>
</dbReference>
<dbReference type="GO" id="GO:0050660">
    <property type="term" value="F:flavin adenine dinucleotide binding"/>
    <property type="evidence" value="ECO:0007669"/>
    <property type="project" value="TreeGrafter"/>
</dbReference>
<dbReference type="STRING" id="464029.SAMN02982989_5716"/>
<accession>A0A1X7DQU1</accession>
<comment type="similarity">
    <text evidence="1 3">Belongs to the TPP enzyme family.</text>
</comment>
<evidence type="ECO:0000259" key="5">
    <source>
        <dbReference type="Pfam" id="PF02775"/>
    </source>
</evidence>
<dbReference type="GO" id="GO:0030976">
    <property type="term" value="F:thiamine pyrophosphate binding"/>
    <property type="evidence" value="ECO:0007669"/>
    <property type="project" value="InterPro"/>
</dbReference>
<protein>
    <submittedName>
        <fullName evidence="7">Acetolactate synthase-1/2/3 large subunit</fullName>
    </submittedName>
</protein>
<dbReference type="GO" id="GO:0009097">
    <property type="term" value="P:isoleucine biosynthetic process"/>
    <property type="evidence" value="ECO:0007669"/>
    <property type="project" value="TreeGrafter"/>
</dbReference>
<evidence type="ECO:0000259" key="6">
    <source>
        <dbReference type="Pfam" id="PF02776"/>
    </source>
</evidence>
<gene>
    <name evidence="7" type="ORF">SAMN02982989_5716</name>
</gene>
<dbReference type="SUPFAM" id="SSF52467">
    <property type="entry name" value="DHS-like NAD/FAD-binding domain"/>
    <property type="match status" value="1"/>
</dbReference>
<dbReference type="NCBIfam" id="NF006203">
    <property type="entry name" value="PRK08327.1"/>
    <property type="match status" value="1"/>
</dbReference>
<dbReference type="SUPFAM" id="SSF52518">
    <property type="entry name" value="Thiamin diphosphate-binding fold (THDP-binding)"/>
    <property type="match status" value="2"/>
</dbReference>
<dbReference type="GO" id="GO:0003984">
    <property type="term" value="F:acetolactate synthase activity"/>
    <property type="evidence" value="ECO:0007669"/>
    <property type="project" value="TreeGrafter"/>
</dbReference>
<dbReference type="Gene3D" id="3.40.50.1220">
    <property type="entry name" value="TPP-binding domain"/>
    <property type="match status" value="1"/>
</dbReference>
<evidence type="ECO:0000256" key="2">
    <source>
        <dbReference type="ARBA" id="ARBA00023052"/>
    </source>
</evidence>
<dbReference type="InterPro" id="IPR045229">
    <property type="entry name" value="TPP_enz"/>
</dbReference>
<dbReference type="Pfam" id="PF02775">
    <property type="entry name" value="TPP_enzyme_C"/>
    <property type="match status" value="1"/>
</dbReference>
<dbReference type="EMBL" id="FXAF01000003">
    <property type="protein sequence ID" value="SMF19700.1"/>
    <property type="molecule type" value="Genomic_DNA"/>
</dbReference>
<dbReference type="Pfam" id="PF02776">
    <property type="entry name" value="TPP_enzyme_N"/>
    <property type="match status" value="1"/>
</dbReference>